<dbReference type="EMBL" id="BMDZ01000008">
    <property type="protein sequence ID" value="GGB31764.1"/>
    <property type="molecule type" value="Genomic_DNA"/>
</dbReference>
<accession>A0ABQ1IAG6</accession>
<gene>
    <name evidence="4 6" type="primary">rppH</name>
    <name evidence="4" type="synonym">nudH</name>
    <name evidence="6" type="ORF">GCM10011505_11570</name>
</gene>
<comment type="similarity">
    <text evidence="4">Belongs to the Nudix hydrolase family. RppH subfamily.</text>
</comment>
<proteinExistence type="inferred from homology"/>
<dbReference type="InterPro" id="IPR020476">
    <property type="entry name" value="Nudix_hydrolase"/>
</dbReference>
<dbReference type="Proteomes" id="UP000603352">
    <property type="component" value="Unassembled WGS sequence"/>
</dbReference>
<organism evidence="6 7">
    <name type="scientific">Tistrella bauzanensis</name>
    <dbReference type="NCBI Taxonomy" id="657419"/>
    <lineage>
        <taxon>Bacteria</taxon>
        <taxon>Pseudomonadati</taxon>
        <taxon>Pseudomonadota</taxon>
        <taxon>Alphaproteobacteria</taxon>
        <taxon>Geminicoccales</taxon>
        <taxon>Geminicoccaceae</taxon>
        <taxon>Tistrella</taxon>
    </lineage>
</organism>
<dbReference type="NCBIfam" id="NF001938">
    <property type="entry name" value="PRK00714.1-5"/>
    <property type="match status" value="1"/>
</dbReference>
<comment type="cofactor">
    <cofactor evidence="4">
        <name>a divalent metal cation</name>
        <dbReference type="ChEBI" id="CHEBI:60240"/>
    </cofactor>
</comment>
<dbReference type="SUPFAM" id="SSF55811">
    <property type="entry name" value="Nudix"/>
    <property type="match status" value="1"/>
</dbReference>
<evidence type="ECO:0000313" key="6">
    <source>
        <dbReference type="EMBL" id="GGB31764.1"/>
    </source>
</evidence>
<dbReference type="PROSITE" id="PS00893">
    <property type="entry name" value="NUDIX_BOX"/>
    <property type="match status" value="1"/>
</dbReference>
<dbReference type="Gene3D" id="3.90.79.10">
    <property type="entry name" value="Nucleoside Triphosphate Pyrophosphohydrolase"/>
    <property type="match status" value="1"/>
</dbReference>
<dbReference type="Pfam" id="PF00293">
    <property type="entry name" value="NUDIX"/>
    <property type="match status" value="1"/>
</dbReference>
<keyword evidence="3 4" id="KW-0378">Hydrolase</keyword>
<keyword evidence="7" id="KW-1185">Reference proteome</keyword>
<dbReference type="InterPro" id="IPR022927">
    <property type="entry name" value="RppH"/>
</dbReference>
<protein>
    <recommendedName>
        <fullName evidence="4">RNA pyrophosphohydrolase</fullName>
        <ecNumber evidence="4">3.6.1.-</ecNumber>
    </recommendedName>
    <alternativeName>
        <fullName evidence="4">(Di)nucleoside polyphosphate hydrolase</fullName>
    </alternativeName>
</protein>
<name>A0ABQ1IAG6_9PROT</name>
<dbReference type="RefSeq" id="WP_188575821.1">
    <property type="nucleotide sequence ID" value="NZ_BMDZ01000008.1"/>
</dbReference>
<dbReference type="InterPro" id="IPR020084">
    <property type="entry name" value="NUDIX_hydrolase_CS"/>
</dbReference>
<dbReference type="PRINTS" id="PR00502">
    <property type="entry name" value="NUDIXFAMILY"/>
</dbReference>
<evidence type="ECO:0000313" key="7">
    <source>
        <dbReference type="Proteomes" id="UP000603352"/>
    </source>
</evidence>
<feature type="short sequence motif" description="Nudix box" evidence="4">
    <location>
        <begin position="43"/>
        <end position="64"/>
    </location>
</feature>
<evidence type="ECO:0000259" key="5">
    <source>
        <dbReference type="PROSITE" id="PS51462"/>
    </source>
</evidence>
<dbReference type="InterPro" id="IPR015797">
    <property type="entry name" value="NUDIX_hydrolase-like_dom_sf"/>
</dbReference>
<dbReference type="EC" id="3.6.1.-" evidence="4"/>
<dbReference type="CDD" id="cd03671">
    <property type="entry name" value="NUDIX_Ap4A_hydrolase_plant_like"/>
    <property type="match status" value="1"/>
</dbReference>
<comment type="cofactor">
    <cofactor evidence="2">
        <name>Mg(2+)</name>
        <dbReference type="ChEBI" id="CHEBI:18420"/>
    </cofactor>
</comment>
<dbReference type="PROSITE" id="PS51462">
    <property type="entry name" value="NUDIX"/>
    <property type="match status" value="1"/>
</dbReference>
<evidence type="ECO:0000256" key="4">
    <source>
        <dbReference type="HAMAP-Rule" id="MF_00298"/>
    </source>
</evidence>
<dbReference type="PANTHER" id="PTHR11839">
    <property type="entry name" value="UDP/ADP-SUGAR PYROPHOSPHATASE"/>
    <property type="match status" value="1"/>
</dbReference>
<comment type="function">
    <text evidence="4">Accelerates the degradation of transcripts by removing pyrophosphate from the 5'-end of triphosphorylated RNA, leading to a more labile monophosphorylated state that can stimulate subsequent ribonuclease cleavage.</text>
</comment>
<evidence type="ECO:0000256" key="3">
    <source>
        <dbReference type="ARBA" id="ARBA00022801"/>
    </source>
</evidence>
<dbReference type="HAMAP" id="MF_00298">
    <property type="entry name" value="Nudix_RppH"/>
    <property type="match status" value="1"/>
</dbReference>
<sequence length="158" mass="18012">MAANPADLPYRPCVGVMLLNPAREVFVGQRIDTTAEAWQMPQGGIDPGETPEVTAMREMAEEIGTNNARILAETPDWLTYDLPDALIGKVWGGRYRGQRQKWFAMEFLGGDDEINLQTAHPEFNRWRWLPARDLPSMIVPFKRDLYRQVLTAFSHLLP</sequence>
<feature type="domain" description="Nudix hydrolase" evidence="5">
    <location>
        <begin position="9"/>
        <end position="151"/>
    </location>
</feature>
<comment type="cofactor">
    <cofactor evidence="1">
        <name>Mn(2+)</name>
        <dbReference type="ChEBI" id="CHEBI:29035"/>
    </cofactor>
</comment>
<dbReference type="PANTHER" id="PTHR11839:SF22">
    <property type="entry name" value="NUDIX HYDROLASE 26, CHLOROPLASTIC"/>
    <property type="match status" value="1"/>
</dbReference>
<dbReference type="InterPro" id="IPR000086">
    <property type="entry name" value="NUDIX_hydrolase_dom"/>
</dbReference>
<dbReference type="NCBIfam" id="NF001936">
    <property type="entry name" value="PRK00714.1-3"/>
    <property type="match status" value="1"/>
</dbReference>
<comment type="caution">
    <text evidence="6">The sequence shown here is derived from an EMBL/GenBank/DDBJ whole genome shotgun (WGS) entry which is preliminary data.</text>
</comment>
<evidence type="ECO:0000256" key="2">
    <source>
        <dbReference type="ARBA" id="ARBA00001946"/>
    </source>
</evidence>
<reference evidence="7" key="1">
    <citation type="journal article" date="2019" name="Int. J. Syst. Evol. Microbiol.">
        <title>The Global Catalogue of Microorganisms (GCM) 10K type strain sequencing project: providing services to taxonomists for standard genome sequencing and annotation.</title>
        <authorList>
            <consortium name="The Broad Institute Genomics Platform"/>
            <consortium name="The Broad Institute Genome Sequencing Center for Infectious Disease"/>
            <person name="Wu L."/>
            <person name="Ma J."/>
        </authorList>
    </citation>
    <scope>NUCLEOTIDE SEQUENCE [LARGE SCALE GENOMIC DNA]</scope>
    <source>
        <strain evidence="7">CGMCC 1.10188</strain>
    </source>
</reference>
<evidence type="ECO:0000256" key="1">
    <source>
        <dbReference type="ARBA" id="ARBA00001936"/>
    </source>
</evidence>